<name>W3XK83_PESFW</name>
<sequence length="147" mass="17055">MAKKLPNRTAMIPHDEEKRYIMQLDVFHQLHCLNAIRKALHPDYYTVSSQPDPNDDGGVLEPHHIDHCVDTIRQSLMCNADISPLTWMWDDERAKILAKGTIVHTCRRFDKIQEWASRYNYGKMMDSTQKAVNDPLDPETWTEGFSG</sequence>
<dbReference type="RefSeq" id="XP_007830443.1">
    <property type="nucleotide sequence ID" value="XM_007832252.1"/>
</dbReference>
<evidence type="ECO:0008006" key="5">
    <source>
        <dbReference type="Google" id="ProtNLM"/>
    </source>
</evidence>
<dbReference type="PANTHER" id="PTHR33365:SF4">
    <property type="entry name" value="CYCLOCHLOROTINE BIOSYNTHESIS PROTEIN O"/>
    <property type="match status" value="1"/>
</dbReference>
<dbReference type="PANTHER" id="PTHR33365">
    <property type="entry name" value="YALI0B05434P"/>
    <property type="match status" value="1"/>
</dbReference>
<dbReference type="OMA" id="GTIYWEW"/>
<evidence type="ECO:0000256" key="1">
    <source>
        <dbReference type="ARBA" id="ARBA00004685"/>
    </source>
</evidence>
<dbReference type="InterPro" id="IPR021765">
    <property type="entry name" value="UstYa-like"/>
</dbReference>
<dbReference type="HOGENOM" id="CLU_042941_7_0_1"/>
<gene>
    <name evidence="3" type="ORF">PFICI_03671</name>
</gene>
<protein>
    <recommendedName>
        <fullName evidence="5">Tat pathway signal sequence</fullName>
    </recommendedName>
</protein>
<dbReference type="GeneID" id="19268684"/>
<comment type="pathway">
    <text evidence="1">Mycotoxin biosynthesis.</text>
</comment>
<dbReference type="Proteomes" id="UP000030651">
    <property type="component" value="Unassembled WGS sequence"/>
</dbReference>
<keyword evidence="4" id="KW-1185">Reference proteome</keyword>
<evidence type="ECO:0000256" key="2">
    <source>
        <dbReference type="ARBA" id="ARBA00035112"/>
    </source>
</evidence>
<dbReference type="STRING" id="1229662.W3XK83"/>
<dbReference type="OrthoDB" id="3687641at2759"/>
<evidence type="ECO:0000313" key="3">
    <source>
        <dbReference type="EMBL" id="ETS85646.1"/>
    </source>
</evidence>
<accession>W3XK83</accession>
<dbReference type="Pfam" id="PF11807">
    <property type="entry name" value="UstYa"/>
    <property type="match status" value="1"/>
</dbReference>
<dbReference type="AlphaFoldDB" id="W3XK83"/>
<organism evidence="3 4">
    <name type="scientific">Pestalotiopsis fici (strain W106-1 / CGMCC3.15140)</name>
    <dbReference type="NCBI Taxonomy" id="1229662"/>
    <lineage>
        <taxon>Eukaryota</taxon>
        <taxon>Fungi</taxon>
        <taxon>Dikarya</taxon>
        <taxon>Ascomycota</taxon>
        <taxon>Pezizomycotina</taxon>
        <taxon>Sordariomycetes</taxon>
        <taxon>Xylariomycetidae</taxon>
        <taxon>Amphisphaeriales</taxon>
        <taxon>Sporocadaceae</taxon>
        <taxon>Pestalotiopsis</taxon>
    </lineage>
</organism>
<evidence type="ECO:0000313" key="4">
    <source>
        <dbReference type="Proteomes" id="UP000030651"/>
    </source>
</evidence>
<reference evidence="4" key="1">
    <citation type="journal article" date="2015" name="BMC Genomics">
        <title>Genomic and transcriptomic analysis of the endophytic fungus Pestalotiopsis fici reveals its lifestyle and high potential for synthesis of natural products.</title>
        <authorList>
            <person name="Wang X."/>
            <person name="Zhang X."/>
            <person name="Liu L."/>
            <person name="Xiang M."/>
            <person name="Wang W."/>
            <person name="Sun X."/>
            <person name="Che Y."/>
            <person name="Guo L."/>
            <person name="Liu G."/>
            <person name="Guo L."/>
            <person name="Wang C."/>
            <person name="Yin W.B."/>
            <person name="Stadler M."/>
            <person name="Zhang X."/>
            <person name="Liu X."/>
        </authorList>
    </citation>
    <scope>NUCLEOTIDE SEQUENCE [LARGE SCALE GENOMIC DNA]</scope>
    <source>
        <strain evidence="4">W106-1 / CGMCC3.15140</strain>
    </source>
</reference>
<proteinExistence type="inferred from homology"/>
<dbReference type="InParanoid" id="W3XK83"/>
<dbReference type="KEGG" id="pfy:PFICI_03671"/>
<dbReference type="GO" id="GO:0043386">
    <property type="term" value="P:mycotoxin biosynthetic process"/>
    <property type="evidence" value="ECO:0007669"/>
    <property type="project" value="InterPro"/>
</dbReference>
<comment type="similarity">
    <text evidence="2">Belongs to the ustYa family.</text>
</comment>
<dbReference type="EMBL" id="KI912110">
    <property type="protein sequence ID" value="ETS85646.1"/>
    <property type="molecule type" value="Genomic_DNA"/>
</dbReference>
<dbReference type="eggNOG" id="ENOG502SJ2Y">
    <property type="taxonomic scope" value="Eukaryota"/>
</dbReference>